<dbReference type="AlphaFoldDB" id="A0A1T4MGC6"/>
<dbReference type="GO" id="GO:0000160">
    <property type="term" value="P:phosphorelay signal transduction system"/>
    <property type="evidence" value="ECO:0007669"/>
    <property type="project" value="InterPro"/>
</dbReference>
<dbReference type="InterPro" id="IPR001789">
    <property type="entry name" value="Sig_transdc_resp-reg_receiver"/>
</dbReference>
<evidence type="ECO:0000259" key="2">
    <source>
        <dbReference type="PROSITE" id="PS50110"/>
    </source>
</evidence>
<reference evidence="4" key="1">
    <citation type="submission" date="2017-02" db="EMBL/GenBank/DDBJ databases">
        <authorList>
            <person name="Varghese N."/>
            <person name="Submissions S."/>
        </authorList>
    </citation>
    <scope>NUCLEOTIDE SEQUENCE [LARGE SCALE GENOMIC DNA]</scope>
    <source>
        <strain evidence="4">ATCC BAA-34</strain>
    </source>
</reference>
<evidence type="ECO:0000313" key="3">
    <source>
        <dbReference type="EMBL" id="SJZ66140.1"/>
    </source>
</evidence>
<organism evidence="3 4">
    <name type="scientific">Trichlorobacter thiogenes</name>
    <dbReference type="NCBI Taxonomy" id="115783"/>
    <lineage>
        <taxon>Bacteria</taxon>
        <taxon>Pseudomonadati</taxon>
        <taxon>Thermodesulfobacteriota</taxon>
        <taxon>Desulfuromonadia</taxon>
        <taxon>Geobacterales</taxon>
        <taxon>Geobacteraceae</taxon>
        <taxon>Trichlorobacter</taxon>
    </lineage>
</organism>
<dbReference type="InterPro" id="IPR011006">
    <property type="entry name" value="CheY-like_superfamily"/>
</dbReference>
<accession>A0A1T4MGC6</accession>
<name>A0A1T4MGC6_9BACT</name>
<dbReference type="PROSITE" id="PS50110">
    <property type="entry name" value="RESPONSE_REGULATORY"/>
    <property type="match status" value="1"/>
</dbReference>
<evidence type="ECO:0000313" key="4">
    <source>
        <dbReference type="Proteomes" id="UP000190102"/>
    </source>
</evidence>
<dbReference type="Pfam" id="PF00072">
    <property type="entry name" value="Response_reg"/>
    <property type="match status" value="1"/>
</dbReference>
<dbReference type="Proteomes" id="UP000190102">
    <property type="component" value="Unassembled WGS sequence"/>
</dbReference>
<dbReference type="SMART" id="SM00448">
    <property type="entry name" value="REC"/>
    <property type="match status" value="1"/>
</dbReference>
<dbReference type="RefSeq" id="WP_078789555.1">
    <property type="nucleotide sequence ID" value="NZ_FUWR01000005.1"/>
</dbReference>
<feature type="domain" description="Response regulatory" evidence="2">
    <location>
        <begin position="11"/>
        <end position="121"/>
    </location>
</feature>
<evidence type="ECO:0000256" key="1">
    <source>
        <dbReference type="PROSITE-ProRule" id="PRU00169"/>
    </source>
</evidence>
<proteinExistence type="predicted"/>
<dbReference type="EMBL" id="FUWR01000005">
    <property type="protein sequence ID" value="SJZ66140.1"/>
    <property type="molecule type" value="Genomic_DNA"/>
</dbReference>
<dbReference type="STRING" id="115783.SAMN02745119_01288"/>
<keyword evidence="1" id="KW-0597">Phosphoprotein</keyword>
<dbReference type="Gene3D" id="3.40.50.2300">
    <property type="match status" value="1"/>
</dbReference>
<dbReference type="PANTHER" id="PTHR43228">
    <property type="entry name" value="TWO-COMPONENT RESPONSE REGULATOR"/>
    <property type="match status" value="1"/>
</dbReference>
<dbReference type="InterPro" id="IPR052048">
    <property type="entry name" value="ST_Response_Regulator"/>
</dbReference>
<gene>
    <name evidence="3" type="ORF">SAMN02745119_01288</name>
</gene>
<sequence length="127" mass="14404">MDATEKLKQLTLLYVEDEDIARLSIGSFLRRYMGELLLASNGSEGLQLYQEKRPAVVITDLEMPVMNGMEMIRKIRELDHSIPIIITTAYDDDAHYCPEADLTILKPISFMELLQAVKDCLAAREKG</sequence>
<dbReference type="SUPFAM" id="SSF52172">
    <property type="entry name" value="CheY-like"/>
    <property type="match status" value="1"/>
</dbReference>
<keyword evidence="4" id="KW-1185">Reference proteome</keyword>
<dbReference type="OrthoDB" id="9802155at2"/>
<dbReference type="PANTHER" id="PTHR43228:SF1">
    <property type="entry name" value="TWO-COMPONENT RESPONSE REGULATOR ARR22"/>
    <property type="match status" value="1"/>
</dbReference>
<feature type="modified residue" description="4-aspartylphosphate" evidence="1">
    <location>
        <position position="60"/>
    </location>
</feature>
<protein>
    <submittedName>
        <fullName evidence="3">Response regulator receiver domain-containing protein</fullName>
    </submittedName>
</protein>